<protein>
    <submittedName>
        <fullName evidence="2">Uncharacterized protein</fullName>
    </submittedName>
</protein>
<keyword evidence="3" id="KW-1185">Reference proteome</keyword>
<proteinExistence type="predicted"/>
<sequence length="1398" mass="146286">MSRSASIAWFFRLIRLPLRGAGQMPHQQDAIGPPRRIGLARPMIRTLEPRLVLNASAEIGLLGDLIVTGTDAAETVRLDVDVDGNLQLYDGNNDIIPIANHPGDSFDPLDPDTLTARLIRFDLAGGDDELLLELPANLDISVASGDGMDSTAITEVHASDDRNRSIDISSETIDFASAVRVFDFTDDLLTLQGDVSIGQTGQQTSLDVASQTLQVDGRLIVAGDVSLLSNGAIDFQNATVSASDTGASLRFVLGNASLDLSGSDNAGGHLVEDLVIAGGSDVRLGDGIDADTLSIDGDLEIRDVAGDLRVEAVLNADDITIAVDGDVDISQSMTASGDIEIVAGGSLRAEADLLSLDPIDVGNITLSATDITLVDLEIRTAGGEIHVSGPTAIDGDVGIDSGNQSTVDNAGRIEFLDGITGSDGLSNTLRIDATGQVAGGAVFLRGDVGQTDQSPLQKDLNSIAIDAGQVETRSVGIRGGDLRLTADTVRLLGDQYETRGTGDIAIDGNLRLPSGDSRLVSAGDVGLIGPVIGQAVSVGPGATGTFRVVAEGDVTLAASLVGVANAIVDAGDTVTIDGPVSVRDDIQVSGDIAYVNATLDAASGDVLLTSQTLLSIQHHAVVSAGGGSIVAIGGGGQIDTSGGTLQSDQITLRQASDVTLGDVDASGGSLTLGVANDVTGDIRQAGSTIIEADQLWVRNGGVVDLSNSGNNFTRVEEVRSSGPVTIVDSVDAIELVDVESLNQNIQVVASGDLWVGRIDAGSLGDVVLMSNDDILGTPANTLNWVTANQLTLVATNEQFDGGGDDGIRLATNVDQVQAVVMGNHRGDIVIHESDSILLARTDNSNGAAMQTTNGQIVVHAMDAIEITDSMPGDDPESRKNDAEIRARGEEFGRIELVAGQRFEMGDDVQLKADKVTAADPVPQTQTSEDSALLSNLPVSDRAVYIRADEVVLGQRIEIDTGPQQGVARVFAPRPIDPSDSDAGLIDGGMPSPFAFYDPTSIAVNVLEQAVVNDATGILSLNVGQVGEQGLTIDIDWGAANDRFQRIDGLSSNQDVFAGVDSVGNVLPNPVAGPGAGNLTIEHFYTEADILDSTFNGRTAATEPLNVKFAVRHHESIWIEGETIRQDGFTDGTADRSMLISSTDDPATAALESGQVSFIIPSLTIPVAFFPVRNVIPEFDVPEIVVRNEVSLVVAQTSVETVESTTVSSVSRDEYFQLRVLSPDPNGEDLVEPKKLPDNILDGDKIQELFARLPDGAYEIEYVLGDGNERTILKVDVRNGEATIPEGDLDEGELRLKFQPTGDGQIDGDGQPDGDQDADDQARWDASRSDDRWAAAVKHIAVTEADHAGGDAEFESSAGVALAGGGATGMLFRRRMIRTSNQTPNRLGRAARFLSSRVQ</sequence>
<dbReference type="KEGG" id="rlc:K227x_15380"/>
<dbReference type="RefSeq" id="WP_218933835.1">
    <property type="nucleotide sequence ID" value="NZ_CP036525.1"/>
</dbReference>
<gene>
    <name evidence="2" type="ORF">K227x_15380</name>
</gene>
<dbReference type="Proteomes" id="UP000318538">
    <property type="component" value="Chromosome"/>
</dbReference>
<feature type="region of interest" description="Disordered" evidence="1">
    <location>
        <begin position="1297"/>
        <end position="1327"/>
    </location>
</feature>
<dbReference type="EMBL" id="CP036525">
    <property type="protein sequence ID" value="QDT03156.1"/>
    <property type="molecule type" value="Genomic_DNA"/>
</dbReference>
<organism evidence="2 3">
    <name type="scientific">Rubripirellula lacrimiformis</name>
    <dbReference type="NCBI Taxonomy" id="1930273"/>
    <lineage>
        <taxon>Bacteria</taxon>
        <taxon>Pseudomonadati</taxon>
        <taxon>Planctomycetota</taxon>
        <taxon>Planctomycetia</taxon>
        <taxon>Pirellulales</taxon>
        <taxon>Pirellulaceae</taxon>
        <taxon>Rubripirellula</taxon>
    </lineage>
</organism>
<evidence type="ECO:0000313" key="3">
    <source>
        <dbReference type="Proteomes" id="UP000318538"/>
    </source>
</evidence>
<evidence type="ECO:0000313" key="2">
    <source>
        <dbReference type="EMBL" id="QDT03156.1"/>
    </source>
</evidence>
<feature type="compositionally biased region" description="Acidic residues" evidence="1">
    <location>
        <begin position="1309"/>
        <end position="1318"/>
    </location>
</feature>
<evidence type="ECO:0000256" key="1">
    <source>
        <dbReference type="SAM" id="MobiDB-lite"/>
    </source>
</evidence>
<accession>A0A517N7P1</accession>
<reference evidence="2 3" key="1">
    <citation type="submission" date="2019-02" db="EMBL/GenBank/DDBJ databases">
        <title>Deep-cultivation of Planctomycetes and their phenomic and genomic characterization uncovers novel biology.</title>
        <authorList>
            <person name="Wiegand S."/>
            <person name="Jogler M."/>
            <person name="Boedeker C."/>
            <person name="Pinto D."/>
            <person name="Vollmers J."/>
            <person name="Rivas-Marin E."/>
            <person name="Kohn T."/>
            <person name="Peeters S.H."/>
            <person name="Heuer A."/>
            <person name="Rast P."/>
            <person name="Oberbeckmann S."/>
            <person name="Bunk B."/>
            <person name="Jeske O."/>
            <person name="Meyerdierks A."/>
            <person name="Storesund J.E."/>
            <person name="Kallscheuer N."/>
            <person name="Luecker S."/>
            <person name="Lage O.M."/>
            <person name="Pohl T."/>
            <person name="Merkel B.J."/>
            <person name="Hornburger P."/>
            <person name="Mueller R.-W."/>
            <person name="Bruemmer F."/>
            <person name="Labrenz M."/>
            <person name="Spormann A.M."/>
            <person name="Op den Camp H."/>
            <person name="Overmann J."/>
            <person name="Amann R."/>
            <person name="Jetten M.S.M."/>
            <person name="Mascher T."/>
            <person name="Medema M.H."/>
            <person name="Devos D.P."/>
            <person name="Kaster A.-K."/>
            <person name="Ovreas L."/>
            <person name="Rohde M."/>
            <person name="Galperin M.Y."/>
            <person name="Jogler C."/>
        </authorList>
    </citation>
    <scope>NUCLEOTIDE SEQUENCE [LARGE SCALE GENOMIC DNA]</scope>
    <source>
        <strain evidence="2 3">K22_7</strain>
    </source>
</reference>
<name>A0A517N7P1_9BACT</name>